<dbReference type="Proteomes" id="UP001230504">
    <property type="component" value="Unassembled WGS sequence"/>
</dbReference>
<feature type="compositionally biased region" description="Polar residues" evidence="1">
    <location>
        <begin position="55"/>
        <end position="65"/>
    </location>
</feature>
<feature type="compositionally biased region" description="Polar residues" evidence="1">
    <location>
        <begin position="1"/>
        <end position="12"/>
    </location>
</feature>
<comment type="caution">
    <text evidence="2">The sequence shown here is derived from an EMBL/GenBank/DDBJ whole genome shotgun (WGS) entry which is preliminary data.</text>
</comment>
<dbReference type="RefSeq" id="XP_060407682.1">
    <property type="nucleotide sequence ID" value="XM_060565175.1"/>
</dbReference>
<dbReference type="GeneID" id="85449415"/>
<evidence type="ECO:0000256" key="1">
    <source>
        <dbReference type="SAM" id="MobiDB-lite"/>
    </source>
</evidence>
<feature type="compositionally biased region" description="Polar residues" evidence="1">
    <location>
        <begin position="21"/>
        <end position="39"/>
    </location>
</feature>
<evidence type="ECO:0000313" key="2">
    <source>
        <dbReference type="EMBL" id="KAK1569441.1"/>
    </source>
</evidence>
<name>A0AAD8PKJ9_9PEZI</name>
<keyword evidence="3" id="KW-1185">Reference proteome</keyword>
<protein>
    <submittedName>
        <fullName evidence="2">Uncharacterized protein</fullName>
    </submittedName>
</protein>
<feature type="region of interest" description="Disordered" evidence="1">
    <location>
        <begin position="1"/>
        <end position="88"/>
    </location>
</feature>
<organism evidence="2 3">
    <name type="scientific">Colletotrichum navitas</name>
    <dbReference type="NCBI Taxonomy" id="681940"/>
    <lineage>
        <taxon>Eukaryota</taxon>
        <taxon>Fungi</taxon>
        <taxon>Dikarya</taxon>
        <taxon>Ascomycota</taxon>
        <taxon>Pezizomycotina</taxon>
        <taxon>Sordariomycetes</taxon>
        <taxon>Hypocreomycetidae</taxon>
        <taxon>Glomerellales</taxon>
        <taxon>Glomerellaceae</taxon>
        <taxon>Colletotrichum</taxon>
        <taxon>Colletotrichum graminicola species complex</taxon>
    </lineage>
</organism>
<sequence length="152" mass="16385">MSGQVRSGQVRSGQVDLEMQTMPSSPDASWTEPNQTDGNDSLPDGADNLRDVEQGNETQSGSIRQQADDDNPWRLDCNANHHGTPPHLDGVAPSPLLVDPSIFALPSRDELIGAPWRVANTPLMPWLTLAVACNNPCLPYLALAENHPLALS</sequence>
<reference evidence="2" key="1">
    <citation type="submission" date="2021-06" db="EMBL/GenBank/DDBJ databases">
        <title>Comparative genomics, transcriptomics and evolutionary studies reveal genomic signatures of adaptation to plant cell wall in hemibiotrophic fungi.</title>
        <authorList>
            <consortium name="DOE Joint Genome Institute"/>
            <person name="Baroncelli R."/>
            <person name="Diaz J.F."/>
            <person name="Benocci T."/>
            <person name="Peng M."/>
            <person name="Battaglia E."/>
            <person name="Haridas S."/>
            <person name="Andreopoulos W."/>
            <person name="Labutti K."/>
            <person name="Pangilinan J."/>
            <person name="Floch G.L."/>
            <person name="Makela M.R."/>
            <person name="Henrissat B."/>
            <person name="Grigoriev I.V."/>
            <person name="Crouch J.A."/>
            <person name="De Vries R.P."/>
            <person name="Sukno S.A."/>
            <person name="Thon M.R."/>
        </authorList>
    </citation>
    <scope>NUCLEOTIDE SEQUENCE</scope>
    <source>
        <strain evidence="2">CBS 125086</strain>
    </source>
</reference>
<evidence type="ECO:0000313" key="3">
    <source>
        <dbReference type="Proteomes" id="UP001230504"/>
    </source>
</evidence>
<proteinExistence type="predicted"/>
<accession>A0AAD8PKJ9</accession>
<dbReference type="EMBL" id="JAHLJV010000135">
    <property type="protein sequence ID" value="KAK1569441.1"/>
    <property type="molecule type" value="Genomic_DNA"/>
</dbReference>
<gene>
    <name evidence="2" type="ORF">LY79DRAFT_86756</name>
</gene>
<dbReference type="AlphaFoldDB" id="A0AAD8PKJ9"/>